<dbReference type="InterPro" id="IPR011009">
    <property type="entry name" value="Kinase-like_dom_sf"/>
</dbReference>
<dbReference type="Gene3D" id="1.10.510.10">
    <property type="entry name" value="Transferase(Phosphotransferase) domain 1"/>
    <property type="match status" value="1"/>
</dbReference>
<accession>A0A4P8HKV9</accession>
<dbReference type="PROSITE" id="PS00107">
    <property type="entry name" value="PROTEIN_KINASE_ATP"/>
    <property type="match status" value="1"/>
</dbReference>
<dbReference type="CDD" id="cd14014">
    <property type="entry name" value="STKc_PknB_like"/>
    <property type="match status" value="1"/>
</dbReference>
<dbReference type="Proteomes" id="UP000298763">
    <property type="component" value="Chromosome"/>
</dbReference>
<dbReference type="PROSITE" id="PS00108">
    <property type="entry name" value="PROTEIN_KINASE_ST"/>
    <property type="match status" value="1"/>
</dbReference>
<dbReference type="InterPro" id="IPR008271">
    <property type="entry name" value="Ser/Thr_kinase_AS"/>
</dbReference>
<dbReference type="InterPro" id="IPR017441">
    <property type="entry name" value="Protein_kinase_ATP_BS"/>
</dbReference>
<dbReference type="PROSITE" id="PS50011">
    <property type="entry name" value="PROTEIN_KINASE_DOM"/>
    <property type="match status" value="1"/>
</dbReference>
<reference evidence="9 12" key="2">
    <citation type="submission" date="2020-08" db="EMBL/GenBank/DDBJ databases">
        <title>Genomic Encyclopedia of Type Strains, Phase III (KMG-III): the genomes of soil and plant-associated and newly described type strains.</title>
        <authorList>
            <person name="Whitman W."/>
        </authorList>
    </citation>
    <scope>NUCLEOTIDE SEQUENCE [LARGE SCALE GENOMIC DNA]</scope>
    <source>
        <strain evidence="9 12">CECT 7753</strain>
    </source>
</reference>
<dbReference type="EMBL" id="JACHXS010000003">
    <property type="protein sequence ID" value="MBB3221224.1"/>
    <property type="molecule type" value="Genomic_DNA"/>
</dbReference>
<dbReference type="Proteomes" id="UP000584325">
    <property type="component" value="Unassembled WGS sequence"/>
</dbReference>
<dbReference type="EC" id="2.7.11.1" evidence="1"/>
<dbReference type="Gene3D" id="3.30.200.20">
    <property type="entry name" value="Phosphorylase Kinase, domain 1"/>
    <property type="match status" value="1"/>
</dbReference>
<evidence type="ECO:0000256" key="1">
    <source>
        <dbReference type="ARBA" id="ARBA00012513"/>
    </source>
</evidence>
<feature type="domain" description="Protein kinase" evidence="8">
    <location>
        <begin position="14"/>
        <end position="275"/>
    </location>
</feature>
<evidence type="ECO:0000256" key="7">
    <source>
        <dbReference type="PROSITE-ProRule" id="PRU10141"/>
    </source>
</evidence>
<dbReference type="SMART" id="SM00220">
    <property type="entry name" value="S_TKc"/>
    <property type="match status" value="1"/>
</dbReference>
<keyword evidence="2 10" id="KW-0723">Serine/threonine-protein kinase</keyword>
<keyword evidence="11" id="KW-1185">Reference proteome</keyword>
<name>A0A4P8HKV9_9BURK</name>
<evidence type="ECO:0000313" key="11">
    <source>
        <dbReference type="Proteomes" id="UP000298763"/>
    </source>
</evidence>
<protein>
    <recommendedName>
        <fullName evidence="1">non-specific serine/threonine protein kinase</fullName>
        <ecNumber evidence="1">2.7.11.1</ecNumber>
    </recommendedName>
</protein>
<dbReference type="Pfam" id="PF00069">
    <property type="entry name" value="Pkinase"/>
    <property type="match status" value="1"/>
</dbReference>
<evidence type="ECO:0000256" key="2">
    <source>
        <dbReference type="ARBA" id="ARBA00022527"/>
    </source>
</evidence>
<dbReference type="OrthoDB" id="9791419at2"/>
<dbReference type="InterPro" id="IPR058395">
    <property type="entry name" value="DUF8082"/>
</dbReference>
<evidence type="ECO:0000256" key="6">
    <source>
        <dbReference type="ARBA" id="ARBA00022840"/>
    </source>
</evidence>
<dbReference type="EMBL" id="CP040017">
    <property type="protein sequence ID" value="QCP10409.1"/>
    <property type="molecule type" value="Genomic_DNA"/>
</dbReference>
<dbReference type="GO" id="GO:0004674">
    <property type="term" value="F:protein serine/threonine kinase activity"/>
    <property type="evidence" value="ECO:0007669"/>
    <property type="project" value="UniProtKB-KW"/>
</dbReference>
<dbReference type="AlphaFoldDB" id="A0A4P8HKV9"/>
<organism evidence="9 12">
    <name type="scientific">Pseudoduganella umbonata</name>
    <dbReference type="NCBI Taxonomy" id="864828"/>
    <lineage>
        <taxon>Bacteria</taxon>
        <taxon>Pseudomonadati</taxon>
        <taxon>Pseudomonadota</taxon>
        <taxon>Betaproteobacteria</taxon>
        <taxon>Burkholderiales</taxon>
        <taxon>Oxalobacteraceae</taxon>
        <taxon>Telluria group</taxon>
        <taxon>Pseudoduganella</taxon>
    </lineage>
</organism>
<dbReference type="FunFam" id="1.10.510.10:FF:000021">
    <property type="entry name" value="Serine/threonine protein kinase"/>
    <property type="match status" value="1"/>
</dbReference>
<gene>
    <name evidence="10" type="ORF">FCL38_08170</name>
    <name evidence="9" type="ORF">FHS02_002031</name>
</gene>
<dbReference type="Pfam" id="PF26309">
    <property type="entry name" value="DUF8082"/>
    <property type="match status" value="2"/>
</dbReference>
<dbReference type="PANTHER" id="PTHR43289">
    <property type="entry name" value="MITOGEN-ACTIVATED PROTEIN KINASE KINASE KINASE 20-RELATED"/>
    <property type="match status" value="1"/>
</dbReference>
<evidence type="ECO:0000259" key="8">
    <source>
        <dbReference type="PROSITE" id="PS50011"/>
    </source>
</evidence>
<dbReference type="SUPFAM" id="SSF56112">
    <property type="entry name" value="Protein kinase-like (PK-like)"/>
    <property type="match status" value="1"/>
</dbReference>
<dbReference type="PANTHER" id="PTHR43289:SF6">
    <property type="entry name" value="SERINE_THREONINE-PROTEIN KINASE NEKL-3"/>
    <property type="match status" value="1"/>
</dbReference>
<evidence type="ECO:0000256" key="4">
    <source>
        <dbReference type="ARBA" id="ARBA00022741"/>
    </source>
</evidence>
<evidence type="ECO:0000256" key="5">
    <source>
        <dbReference type="ARBA" id="ARBA00022777"/>
    </source>
</evidence>
<sequence>MSDLAGLPRQVGKYRLDAVLGRGAMGVVYRAYDPLIERTLALKTVHRGLADPEQTHEMLQRFRKEAQAAGRLTHPNIVAVYEYGESADMAWIAMEFVDGQPLSELVTGTPLAPPRAAAWMGDLLAALAYAHARGVVHRDIKPANLLLTREGRLKVGDFGIARIESSTLTQTGAMLGTPSYMSPEQFRGETVDGRSDLFSAAVVLYQMLTGQRPFSGSAATVMQQVLTVTPPPPSHVHAALGAGLDAVVMRGLARAPEARFADAAEFARALDHAMQDAEAPAGASAGGDDATVLMAAPAAAAARRTVAPATEATAAMTAWKMAALPPLEALLTAQIGPLARLLLRRMAASAHDFDSLCARLLPHIPSPAARKDFAAELAALGRELVARQDPHGGQHAGAVAIGESTHAPDAAFGAAATALLAEEIGPIAAIVVKRALPQAAGRLALLELAAARIDDPAARARFLDRARALIGGPAAG</sequence>
<evidence type="ECO:0000313" key="12">
    <source>
        <dbReference type="Proteomes" id="UP000584325"/>
    </source>
</evidence>
<reference evidence="10 11" key="1">
    <citation type="submission" date="2019-05" db="EMBL/GenBank/DDBJ databases">
        <title>Draft Genome Sequences of Six Type Strains of the Genus Massilia.</title>
        <authorList>
            <person name="Miess H."/>
            <person name="Frediansyhah A."/>
            <person name="Gross H."/>
        </authorList>
    </citation>
    <scope>NUCLEOTIDE SEQUENCE [LARGE SCALE GENOMIC DNA]</scope>
    <source>
        <strain evidence="10 11">DSMZ 26121</strain>
    </source>
</reference>
<feature type="binding site" evidence="7">
    <location>
        <position position="43"/>
    </location>
    <ligand>
        <name>ATP</name>
        <dbReference type="ChEBI" id="CHEBI:30616"/>
    </ligand>
</feature>
<evidence type="ECO:0000256" key="3">
    <source>
        <dbReference type="ARBA" id="ARBA00022679"/>
    </source>
</evidence>
<dbReference type="RefSeq" id="WP_137313293.1">
    <property type="nucleotide sequence ID" value="NZ_CP040017.1"/>
</dbReference>
<keyword evidence="4 7" id="KW-0547">Nucleotide-binding</keyword>
<keyword evidence="5 9" id="KW-0418">Kinase</keyword>
<evidence type="ECO:0000313" key="9">
    <source>
        <dbReference type="EMBL" id="MBB3221224.1"/>
    </source>
</evidence>
<dbReference type="InterPro" id="IPR000719">
    <property type="entry name" value="Prot_kinase_dom"/>
</dbReference>
<keyword evidence="3 9" id="KW-0808">Transferase</keyword>
<proteinExistence type="predicted"/>
<keyword evidence="6 7" id="KW-0067">ATP-binding</keyword>
<dbReference type="GO" id="GO:0005524">
    <property type="term" value="F:ATP binding"/>
    <property type="evidence" value="ECO:0007669"/>
    <property type="project" value="UniProtKB-UniRule"/>
</dbReference>
<evidence type="ECO:0000313" key="10">
    <source>
        <dbReference type="EMBL" id="QCP10409.1"/>
    </source>
</evidence>